<sequence>MGVERVMASSGPRGGGHDQTALDEIELTGELMIAASDSECERLAPERIDEVLLAGDEESAD</sequence>
<protein>
    <submittedName>
        <fullName evidence="2">Uncharacterized protein</fullName>
    </submittedName>
</protein>
<proteinExistence type="predicted"/>
<dbReference type="AlphaFoldDB" id="A0AB33JZ92"/>
<evidence type="ECO:0000313" key="2">
    <source>
        <dbReference type="EMBL" id="BFP46599.1"/>
    </source>
</evidence>
<accession>A0AB33JZ92</accession>
<feature type="region of interest" description="Disordered" evidence="1">
    <location>
        <begin position="1"/>
        <end position="20"/>
    </location>
</feature>
<name>A0AB33JZ92_9ACTN</name>
<dbReference type="RefSeq" id="WP_407989000.1">
    <property type="nucleotide sequence ID" value="NZ_AP035881.2"/>
</dbReference>
<dbReference type="EMBL" id="AP035881">
    <property type="protein sequence ID" value="BFP46599.1"/>
    <property type="molecule type" value="Genomic_DNA"/>
</dbReference>
<evidence type="ECO:0000256" key="1">
    <source>
        <dbReference type="SAM" id="MobiDB-lite"/>
    </source>
</evidence>
<organism evidence="2">
    <name type="scientific">Kitasatospora sp. CMC57</name>
    <dbReference type="NCBI Taxonomy" id="3231513"/>
    <lineage>
        <taxon>Bacteria</taxon>
        <taxon>Bacillati</taxon>
        <taxon>Actinomycetota</taxon>
        <taxon>Actinomycetes</taxon>
        <taxon>Kitasatosporales</taxon>
        <taxon>Streptomycetaceae</taxon>
        <taxon>Kitasatospora</taxon>
    </lineage>
</organism>
<reference evidence="2" key="1">
    <citation type="submission" date="2024-07" db="EMBL/GenBank/DDBJ databases">
        <title>Complete genome sequences of cellulolytic bacteria, Kitasatospora sp. CMC57 and Streptomyces sp. CMC78, isolated from Japanese agricultural soil.</title>
        <authorList>
            <person name="Hashimoto T."/>
            <person name="Ito M."/>
            <person name="Iwamoto M."/>
            <person name="Fukahori D."/>
            <person name="Shoda T."/>
            <person name="Sakoda M."/>
            <person name="Morohoshi T."/>
            <person name="Mitsuboshi M."/>
            <person name="Nishizawa T."/>
        </authorList>
    </citation>
    <scope>NUCLEOTIDE SEQUENCE</scope>
    <source>
        <strain evidence="2">CMC57</strain>
    </source>
</reference>
<gene>
    <name evidence="2" type="ORF">KCMC57_29670</name>
</gene>